<dbReference type="Proteomes" id="UP000295493">
    <property type="component" value="Unassembled WGS sequence"/>
</dbReference>
<dbReference type="Gene3D" id="3.55.50.30">
    <property type="match status" value="1"/>
</dbReference>
<feature type="domain" description="FecR protein" evidence="2">
    <location>
        <begin position="104"/>
        <end position="194"/>
    </location>
</feature>
<protein>
    <submittedName>
        <fullName evidence="4">FecR family protein</fullName>
    </submittedName>
</protein>
<dbReference type="RefSeq" id="WP_162848885.1">
    <property type="nucleotide sequence ID" value="NZ_BMLU01000013.1"/>
</dbReference>
<dbReference type="PIRSF" id="PIRSF018266">
    <property type="entry name" value="FecR"/>
    <property type="match status" value="1"/>
</dbReference>
<dbReference type="Pfam" id="PF04773">
    <property type="entry name" value="FecR"/>
    <property type="match status" value="1"/>
</dbReference>
<name>A0A4R6FD16_9SPHN</name>
<proteinExistence type="predicted"/>
<comment type="caution">
    <text evidence="4">The sequence shown here is derived from an EMBL/GenBank/DDBJ whole genome shotgun (WGS) entry which is preliminary data.</text>
</comment>
<evidence type="ECO:0000259" key="2">
    <source>
        <dbReference type="Pfam" id="PF04773"/>
    </source>
</evidence>
<keyword evidence="5" id="KW-1185">Reference proteome</keyword>
<dbReference type="AlphaFoldDB" id="A0A4R6FD16"/>
<dbReference type="InterPro" id="IPR032623">
    <property type="entry name" value="FecR_N"/>
</dbReference>
<dbReference type="InterPro" id="IPR006860">
    <property type="entry name" value="FecR"/>
</dbReference>
<evidence type="ECO:0000313" key="5">
    <source>
        <dbReference type="Proteomes" id="UP000295493"/>
    </source>
</evidence>
<evidence type="ECO:0000256" key="1">
    <source>
        <dbReference type="SAM" id="Phobius"/>
    </source>
</evidence>
<gene>
    <name evidence="4" type="ORF">EV664_11458</name>
</gene>
<dbReference type="InterPro" id="IPR012373">
    <property type="entry name" value="Ferrdict_sens_TM"/>
</dbReference>
<keyword evidence="1" id="KW-1133">Transmembrane helix</keyword>
<organism evidence="4 5">
    <name type="scientific">Stakelama pacifica</name>
    <dbReference type="NCBI Taxonomy" id="517720"/>
    <lineage>
        <taxon>Bacteria</taxon>
        <taxon>Pseudomonadati</taxon>
        <taxon>Pseudomonadota</taxon>
        <taxon>Alphaproteobacteria</taxon>
        <taxon>Sphingomonadales</taxon>
        <taxon>Sphingomonadaceae</taxon>
        <taxon>Stakelama</taxon>
    </lineage>
</organism>
<reference evidence="4 5" key="1">
    <citation type="submission" date="2019-03" db="EMBL/GenBank/DDBJ databases">
        <title>Genomic Encyclopedia of Type Strains, Phase IV (KMG-IV): sequencing the most valuable type-strain genomes for metagenomic binning, comparative biology and taxonomic classification.</title>
        <authorList>
            <person name="Goeker M."/>
        </authorList>
    </citation>
    <scope>NUCLEOTIDE SEQUENCE [LARGE SCALE GENOMIC DNA]</scope>
    <source>
        <strain evidence="4 5">DSM 25059</strain>
    </source>
</reference>
<keyword evidence="1" id="KW-0812">Transmembrane</keyword>
<dbReference type="GO" id="GO:0016989">
    <property type="term" value="F:sigma factor antagonist activity"/>
    <property type="evidence" value="ECO:0007669"/>
    <property type="project" value="TreeGrafter"/>
</dbReference>
<keyword evidence="1" id="KW-0472">Membrane</keyword>
<dbReference type="PANTHER" id="PTHR30273">
    <property type="entry name" value="PERIPLASMIC SIGNAL SENSOR AND SIGMA FACTOR ACTIVATOR FECR-RELATED"/>
    <property type="match status" value="1"/>
</dbReference>
<dbReference type="PANTHER" id="PTHR30273:SF2">
    <property type="entry name" value="PROTEIN FECR"/>
    <property type="match status" value="1"/>
</dbReference>
<dbReference type="EMBL" id="SNWD01000014">
    <property type="protein sequence ID" value="TDN79022.1"/>
    <property type="molecule type" value="Genomic_DNA"/>
</dbReference>
<accession>A0A4R6FD16</accession>
<evidence type="ECO:0000259" key="3">
    <source>
        <dbReference type="Pfam" id="PF16220"/>
    </source>
</evidence>
<dbReference type="Gene3D" id="2.60.120.1440">
    <property type="match status" value="1"/>
</dbReference>
<feature type="domain" description="FecR N-terminal" evidence="3">
    <location>
        <begin position="10"/>
        <end position="47"/>
    </location>
</feature>
<dbReference type="Pfam" id="PF16220">
    <property type="entry name" value="DUF4880"/>
    <property type="match status" value="1"/>
</dbReference>
<evidence type="ECO:0000313" key="4">
    <source>
        <dbReference type="EMBL" id="TDN79022.1"/>
    </source>
</evidence>
<sequence length="304" mass="32466">MTQDEVIRAAAADWAVRIGSAGFDDWEGFTAWLEESPDHALAYDRVAAGVADAVDILPPVAAADEPAEAQPRGRPRRWMLGALAAAVAAGGVGMWQWADPGGYTVMTKPGETRTIALADGGSVVLAGDSRIELYRDAPRRAAVEQGSAYFTIRHDADDPFRVRVGENRLVDIGTRFEVQREGDAMQVAVAEGAVAFNPRGQNVRLNPGDMLSSEGGQRFSVTRVPVAEIGEWRDGRLSFQDRPLPEIAARLSAMTGVAFRVAPGAAQRRLSGSVEIDSVRDDPAVLGDLFGIAVARSGDDWVIG</sequence>
<feature type="transmembrane region" description="Helical" evidence="1">
    <location>
        <begin position="78"/>
        <end position="98"/>
    </location>
</feature>